<reference evidence="5" key="2">
    <citation type="submission" date="2021-09" db="EMBL/GenBank/DDBJ databases">
        <authorList>
            <person name="Jia N."/>
            <person name="Wang J."/>
            <person name="Shi W."/>
            <person name="Du L."/>
            <person name="Sun Y."/>
            <person name="Zhan W."/>
            <person name="Jiang J."/>
            <person name="Wang Q."/>
            <person name="Zhang B."/>
            <person name="Ji P."/>
            <person name="Sakyi L.B."/>
            <person name="Cui X."/>
            <person name="Yuan T."/>
            <person name="Jiang B."/>
            <person name="Yang W."/>
            <person name="Lam T.T.-Y."/>
            <person name="Chang Q."/>
            <person name="Ding S."/>
            <person name="Wang X."/>
            <person name="Zhu J."/>
            <person name="Ruan X."/>
            <person name="Zhao L."/>
            <person name="Wei J."/>
            <person name="Que T."/>
            <person name="Du C."/>
            <person name="Cheng J."/>
            <person name="Dai P."/>
            <person name="Han X."/>
            <person name="Huang E."/>
            <person name="Gao Y."/>
            <person name="Liu J."/>
            <person name="Shao H."/>
            <person name="Ye R."/>
            <person name="Li L."/>
            <person name="Wei W."/>
            <person name="Wang X."/>
            <person name="Wang C."/>
            <person name="Huo Q."/>
            <person name="Li W."/>
            <person name="Guo W."/>
            <person name="Chen H."/>
            <person name="Chen S."/>
            <person name="Zhou L."/>
            <person name="Zhou L."/>
            <person name="Ni X."/>
            <person name="Tian J."/>
            <person name="Zhou Y."/>
            <person name="Sheng Y."/>
            <person name="Liu T."/>
            <person name="Pan Y."/>
            <person name="Xia L."/>
            <person name="Li J."/>
            <person name="Zhao F."/>
            <person name="Cao W."/>
        </authorList>
    </citation>
    <scope>NUCLEOTIDE SEQUENCE</scope>
    <source>
        <strain evidence="5">Rsan-2018</strain>
        <tissue evidence="5">Larvae</tissue>
    </source>
</reference>
<dbReference type="AlphaFoldDB" id="A0A9D4Q7Y7"/>
<dbReference type="VEuPathDB" id="VectorBase:RSAN_025762"/>
<dbReference type="GO" id="GO:0005886">
    <property type="term" value="C:plasma membrane"/>
    <property type="evidence" value="ECO:0007669"/>
    <property type="project" value="TreeGrafter"/>
</dbReference>
<evidence type="ECO:0000256" key="1">
    <source>
        <dbReference type="ARBA" id="ARBA00007357"/>
    </source>
</evidence>
<evidence type="ECO:0000256" key="2">
    <source>
        <dbReference type="SAM" id="MobiDB-lite"/>
    </source>
</evidence>
<dbReference type="InterPro" id="IPR008753">
    <property type="entry name" value="Peptidase_M13_N"/>
</dbReference>
<keyword evidence="3" id="KW-0812">Transmembrane</keyword>
<feature type="compositionally biased region" description="Basic and acidic residues" evidence="2">
    <location>
        <begin position="64"/>
        <end position="84"/>
    </location>
</feature>
<comment type="similarity">
    <text evidence="1">Belongs to the peptidase M13 family.</text>
</comment>
<accession>A0A9D4Q7Y7</accession>
<reference evidence="5" key="1">
    <citation type="journal article" date="2020" name="Cell">
        <title>Large-Scale Comparative Analyses of Tick Genomes Elucidate Their Genetic Diversity and Vector Capacities.</title>
        <authorList>
            <consortium name="Tick Genome and Microbiome Consortium (TIGMIC)"/>
            <person name="Jia N."/>
            <person name="Wang J."/>
            <person name="Shi W."/>
            <person name="Du L."/>
            <person name="Sun Y."/>
            <person name="Zhan W."/>
            <person name="Jiang J.F."/>
            <person name="Wang Q."/>
            <person name="Zhang B."/>
            <person name="Ji P."/>
            <person name="Bell-Sakyi L."/>
            <person name="Cui X.M."/>
            <person name="Yuan T.T."/>
            <person name="Jiang B.G."/>
            <person name="Yang W.F."/>
            <person name="Lam T.T."/>
            <person name="Chang Q.C."/>
            <person name="Ding S.J."/>
            <person name="Wang X.J."/>
            <person name="Zhu J.G."/>
            <person name="Ruan X.D."/>
            <person name="Zhao L."/>
            <person name="Wei J.T."/>
            <person name="Ye R.Z."/>
            <person name="Que T.C."/>
            <person name="Du C.H."/>
            <person name="Zhou Y.H."/>
            <person name="Cheng J.X."/>
            <person name="Dai P.F."/>
            <person name="Guo W.B."/>
            <person name="Han X.H."/>
            <person name="Huang E.J."/>
            <person name="Li L.F."/>
            <person name="Wei W."/>
            <person name="Gao Y.C."/>
            <person name="Liu J.Z."/>
            <person name="Shao H.Z."/>
            <person name="Wang X."/>
            <person name="Wang C.C."/>
            <person name="Yang T.C."/>
            <person name="Huo Q.B."/>
            <person name="Li W."/>
            <person name="Chen H.Y."/>
            <person name="Chen S.E."/>
            <person name="Zhou L.G."/>
            <person name="Ni X.B."/>
            <person name="Tian J.H."/>
            <person name="Sheng Y."/>
            <person name="Liu T."/>
            <person name="Pan Y.S."/>
            <person name="Xia L.Y."/>
            <person name="Li J."/>
            <person name="Zhao F."/>
            <person name="Cao W.C."/>
        </authorList>
    </citation>
    <scope>NUCLEOTIDE SEQUENCE</scope>
    <source>
        <strain evidence="5">Rsan-2018</strain>
    </source>
</reference>
<keyword evidence="3" id="KW-1133">Transmembrane helix</keyword>
<dbReference type="Gene3D" id="3.40.390.10">
    <property type="entry name" value="Collagenase (Catalytic Domain)"/>
    <property type="match status" value="1"/>
</dbReference>
<dbReference type="InterPro" id="IPR000718">
    <property type="entry name" value="Peptidase_M13"/>
</dbReference>
<dbReference type="PROSITE" id="PS51885">
    <property type="entry name" value="NEPRILYSIN"/>
    <property type="match status" value="1"/>
</dbReference>
<gene>
    <name evidence="5" type="ORF">HPB52_008421</name>
</gene>
<feature type="compositionally biased region" description="Polar residues" evidence="2">
    <location>
        <begin position="860"/>
        <end position="877"/>
    </location>
</feature>
<feature type="region of interest" description="Disordered" evidence="2">
    <location>
        <begin position="1"/>
        <end position="32"/>
    </location>
</feature>
<dbReference type="InterPro" id="IPR024079">
    <property type="entry name" value="MetalloPept_cat_dom_sf"/>
</dbReference>
<dbReference type="PANTHER" id="PTHR11733:SF241">
    <property type="entry name" value="GH26575P-RELATED"/>
    <property type="match status" value="1"/>
</dbReference>
<feature type="compositionally biased region" description="Polar residues" evidence="2">
    <location>
        <begin position="931"/>
        <end position="940"/>
    </location>
</feature>
<dbReference type="Pfam" id="PF05649">
    <property type="entry name" value="Peptidase_M13_N"/>
    <property type="match status" value="1"/>
</dbReference>
<keyword evidence="6" id="KW-1185">Reference proteome</keyword>
<feature type="domain" description="Peptidase M13 N-terminal" evidence="4">
    <location>
        <begin position="180"/>
        <end position="533"/>
    </location>
</feature>
<dbReference type="Proteomes" id="UP000821837">
    <property type="component" value="Unassembled WGS sequence"/>
</dbReference>
<dbReference type="GO" id="GO:0004222">
    <property type="term" value="F:metalloendopeptidase activity"/>
    <property type="evidence" value="ECO:0007669"/>
    <property type="project" value="InterPro"/>
</dbReference>
<dbReference type="Gene3D" id="1.10.1380.10">
    <property type="entry name" value="Neutral endopeptidase , domain2"/>
    <property type="match status" value="1"/>
</dbReference>
<evidence type="ECO:0000256" key="3">
    <source>
        <dbReference type="SAM" id="Phobius"/>
    </source>
</evidence>
<keyword evidence="3" id="KW-0472">Membrane</keyword>
<protein>
    <recommendedName>
        <fullName evidence="4">Peptidase M13 N-terminal domain-containing protein</fullName>
    </recommendedName>
</protein>
<comment type="caution">
    <text evidence="5">The sequence shown here is derived from an EMBL/GenBank/DDBJ whole genome shotgun (WGS) entry which is preliminary data.</text>
</comment>
<dbReference type="EMBL" id="JABSTV010001248">
    <property type="protein sequence ID" value="KAH7968442.1"/>
    <property type="molecule type" value="Genomic_DNA"/>
</dbReference>
<evidence type="ECO:0000313" key="5">
    <source>
        <dbReference type="EMBL" id="KAH7968442.1"/>
    </source>
</evidence>
<evidence type="ECO:0000313" key="6">
    <source>
        <dbReference type="Proteomes" id="UP000821837"/>
    </source>
</evidence>
<feature type="region of interest" description="Disordered" evidence="2">
    <location>
        <begin position="53"/>
        <end position="84"/>
    </location>
</feature>
<feature type="region of interest" description="Disordered" evidence="2">
    <location>
        <begin position="857"/>
        <end position="877"/>
    </location>
</feature>
<dbReference type="GO" id="GO:0016485">
    <property type="term" value="P:protein processing"/>
    <property type="evidence" value="ECO:0007669"/>
    <property type="project" value="TreeGrafter"/>
</dbReference>
<feature type="compositionally biased region" description="Basic and acidic residues" evidence="2">
    <location>
        <begin position="11"/>
        <end position="32"/>
    </location>
</feature>
<feature type="transmembrane region" description="Helical" evidence="3">
    <location>
        <begin position="830"/>
        <end position="854"/>
    </location>
</feature>
<sequence length="949" mass="105120">MAEQLEMKSGGAKEVRGSPRARQERSISLRDVNRDPELARRLEVAMDAVPARERRRSLRGVGGEIREEPDATDQKPDLCNEKADPNAVRRTPATTSLLRSPQRSPGKTCLLANSTVLLVAAISVALLIGVLAWNKSRSRYGRYHLPPDPRGPLRVRRCRSEACRRIGALLNNALDDNVQPCDDFHAYVCGSWSHKYPGKTIAEVLASAFLGYVTRRARKNVVIPSKHAASNQTAVQKAATHLLACDNIVALSDDQTADVKRVLAEGGIALGSFTENGSTPDVLKAMFYMSQVVKIPVLLDVSVEYGVEQRVSIQSPENTETLLEESKRHLNDATSEKYDGYVRAIYESFSGSENTSEFEQLFMNVSHLESTLVTFLSSSLADSEEDEDSVWYYTTASIHQISRAISKDRWLKAFEAFLSIPQERNMPVVVHAGAYFQALFNLQEKLGEADFAQLYSWLCIQALVPFTSGRIVSAQHAASRSTVLQRHRWQCFRNAERVFHYALQYPYMAYVADDNVGKDIVALMRTISRSFSKVVLRTTSQNTNCTFNSDEVLAGVHAELFSRTVPDYFEGYYADFPDMTSIALTNWMRTAEFGGYITAMSGDTPSSFGDIVDVNYARAWSRPLEASYLDAPWYSLGVPLAVKFAGLGSRLVSRLITELVSKRRACNKALLAEVEGTLDCLAAAYESPIRNFSAIERDVRAAVISWDVLWTALGTRVDSKANDTVLEDFPRLSQPALFYVLGCLLTSQPLPQPPLARPLTGQPITNLDSLFPDTDAPAKQRSSVITGQPQTLKSVVGNPPLMIDQYKFARALMVDNKHPKANEQAYQRRFNLICGGAIFLVVAFALVTVGASLFTHKGGSRSTPTESQNPTYRGGNNTFKDIADIRDIGNDTDVKFESAAEPSSRLDVEDDSTTAYALYSENVPAVYDRVPSSTNTSQTRETAEFNDYV</sequence>
<organism evidence="5 6">
    <name type="scientific">Rhipicephalus sanguineus</name>
    <name type="common">Brown dog tick</name>
    <name type="synonym">Ixodes sanguineus</name>
    <dbReference type="NCBI Taxonomy" id="34632"/>
    <lineage>
        <taxon>Eukaryota</taxon>
        <taxon>Metazoa</taxon>
        <taxon>Ecdysozoa</taxon>
        <taxon>Arthropoda</taxon>
        <taxon>Chelicerata</taxon>
        <taxon>Arachnida</taxon>
        <taxon>Acari</taxon>
        <taxon>Parasitiformes</taxon>
        <taxon>Ixodida</taxon>
        <taxon>Ixodoidea</taxon>
        <taxon>Ixodidae</taxon>
        <taxon>Rhipicephalinae</taxon>
        <taxon>Rhipicephalus</taxon>
        <taxon>Rhipicephalus</taxon>
    </lineage>
</organism>
<dbReference type="PANTHER" id="PTHR11733">
    <property type="entry name" value="ZINC METALLOPROTEASE FAMILY M13 NEPRILYSIN-RELATED"/>
    <property type="match status" value="1"/>
</dbReference>
<name>A0A9D4Q7Y7_RHISA</name>
<evidence type="ECO:0000259" key="4">
    <source>
        <dbReference type="Pfam" id="PF05649"/>
    </source>
</evidence>
<dbReference type="InterPro" id="IPR042089">
    <property type="entry name" value="Peptidase_M13_dom_2"/>
</dbReference>
<proteinExistence type="inferred from homology"/>
<dbReference type="SUPFAM" id="SSF55486">
    <property type="entry name" value="Metalloproteases ('zincins'), catalytic domain"/>
    <property type="match status" value="1"/>
</dbReference>
<feature type="region of interest" description="Disordered" evidence="2">
    <location>
        <begin position="929"/>
        <end position="949"/>
    </location>
</feature>
<feature type="transmembrane region" description="Helical" evidence="3">
    <location>
        <begin position="110"/>
        <end position="133"/>
    </location>
</feature>